<sequence>MMLQSAASPPIPGAWSDAAIRDTIAAIASRSEYQRELTTSLAARALRWLSDLLDALFTSVRGAPYGREITIAVVGLLVALIVARLVIGVRAERALVTARVPRKASVADLTALADAERLAQAGDFTAAAHALFAALLRACAARGEVRLHPSKTTGDYARELRRRNTPSFRPFQSFRSRYDRVIYGEMQCSAGDYAALSTDARHLLGSERAA</sequence>
<evidence type="ECO:0000256" key="1">
    <source>
        <dbReference type="SAM" id="Phobius"/>
    </source>
</evidence>
<keyword evidence="1" id="KW-0812">Transmembrane</keyword>
<keyword evidence="1" id="KW-1133">Transmembrane helix</keyword>
<dbReference type="EMBL" id="CP053085">
    <property type="protein sequence ID" value="QJR37704.1"/>
    <property type="molecule type" value="Genomic_DNA"/>
</dbReference>
<keyword evidence="1" id="KW-0472">Membrane</keyword>
<dbReference type="Pfam" id="PF13559">
    <property type="entry name" value="DUF4129"/>
    <property type="match status" value="1"/>
</dbReference>
<evidence type="ECO:0000313" key="3">
    <source>
        <dbReference type="EMBL" id="QJR37704.1"/>
    </source>
</evidence>
<evidence type="ECO:0000313" key="4">
    <source>
        <dbReference type="Proteomes" id="UP000500938"/>
    </source>
</evidence>
<proteinExistence type="predicted"/>
<feature type="transmembrane region" description="Helical" evidence="1">
    <location>
        <begin position="69"/>
        <end position="87"/>
    </location>
</feature>
<dbReference type="InterPro" id="IPR025403">
    <property type="entry name" value="TgpA-like_C"/>
</dbReference>
<feature type="domain" description="Protein-glutamine gamma-glutamyltransferase-like C-terminal" evidence="2">
    <location>
        <begin position="131"/>
        <end position="196"/>
    </location>
</feature>
<name>A0A6M4IS20_9BACT</name>
<dbReference type="Proteomes" id="UP000500938">
    <property type="component" value="Chromosome"/>
</dbReference>
<dbReference type="KEGG" id="ggr:HKW67_20350"/>
<evidence type="ECO:0000259" key="2">
    <source>
        <dbReference type="Pfam" id="PF13559"/>
    </source>
</evidence>
<dbReference type="AlphaFoldDB" id="A0A6M4IS20"/>
<reference evidence="3 4" key="1">
    <citation type="submission" date="2020-05" db="EMBL/GenBank/DDBJ databases">
        <title>Complete genome sequence of Gemmatimonas greenlandica TET16.</title>
        <authorList>
            <person name="Zeng Y."/>
        </authorList>
    </citation>
    <scope>NUCLEOTIDE SEQUENCE [LARGE SCALE GENOMIC DNA]</scope>
    <source>
        <strain evidence="3 4">TET16</strain>
    </source>
</reference>
<protein>
    <submittedName>
        <fullName evidence="3">DUF4129 domain-containing protein</fullName>
    </submittedName>
</protein>
<gene>
    <name evidence="3" type="ORF">HKW67_20350</name>
</gene>
<organism evidence="3 4">
    <name type="scientific">Gemmatimonas groenlandica</name>
    <dbReference type="NCBI Taxonomy" id="2732249"/>
    <lineage>
        <taxon>Bacteria</taxon>
        <taxon>Pseudomonadati</taxon>
        <taxon>Gemmatimonadota</taxon>
        <taxon>Gemmatimonadia</taxon>
        <taxon>Gemmatimonadales</taxon>
        <taxon>Gemmatimonadaceae</taxon>
        <taxon>Gemmatimonas</taxon>
    </lineage>
</organism>
<keyword evidence="4" id="KW-1185">Reference proteome</keyword>
<accession>A0A6M4IS20</accession>